<dbReference type="Pfam" id="PF00081">
    <property type="entry name" value="Sod_Fe_N"/>
    <property type="match status" value="1"/>
</dbReference>
<feature type="binding site" evidence="6">
    <location>
        <position position="84"/>
    </location>
    <ligand>
        <name>Mn(2+)</name>
        <dbReference type="ChEBI" id="CHEBI:29035"/>
    </ligand>
</feature>
<dbReference type="NCBIfam" id="NF008177">
    <property type="entry name" value="PRK10925.1"/>
    <property type="match status" value="1"/>
</dbReference>
<feature type="binding site" evidence="6">
    <location>
        <position position="29"/>
    </location>
    <ligand>
        <name>Mn(2+)</name>
        <dbReference type="ChEBI" id="CHEBI:29035"/>
    </ligand>
</feature>
<dbReference type="GO" id="GO:0030145">
    <property type="term" value="F:manganese ion binding"/>
    <property type="evidence" value="ECO:0007669"/>
    <property type="project" value="UniProtKB-ARBA"/>
</dbReference>
<dbReference type="InterPro" id="IPR019832">
    <property type="entry name" value="Mn/Fe_SOD_C"/>
</dbReference>
<dbReference type="FunFam" id="1.10.287.990:FF:000001">
    <property type="entry name" value="Superoxide dismutase"/>
    <property type="match status" value="1"/>
</dbReference>
<dbReference type="Gene3D" id="1.10.287.990">
    <property type="entry name" value="Fe,Mn superoxide dismutase (SOD) domain"/>
    <property type="match status" value="1"/>
</dbReference>
<dbReference type="FunFam" id="3.55.40.20:FF:000001">
    <property type="entry name" value="Superoxide dismutase"/>
    <property type="match status" value="1"/>
</dbReference>
<dbReference type="GO" id="GO:0005737">
    <property type="term" value="C:cytoplasm"/>
    <property type="evidence" value="ECO:0007669"/>
    <property type="project" value="TreeGrafter"/>
</dbReference>
<keyword evidence="4 7" id="KW-0560">Oxidoreductase</keyword>
<dbReference type="EC" id="1.15.1.1" evidence="7"/>
<evidence type="ECO:0000259" key="9">
    <source>
        <dbReference type="Pfam" id="PF02777"/>
    </source>
</evidence>
<dbReference type="InterPro" id="IPR019833">
    <property type="entry name" value="Mn/Fe_SOD_BS"/>
</dbReference>
<evidence type="ECO:0000256" key="7">
    <source>
        <dbReference type="RuleBase" id="RU000414"/>
    </source>
</evidence>
<feature type="domain" description="Manganese/iron superoxide dismutase N-terminal" evidence="8">
    <location>
        <begin position="4"/>
        <end position="91"/>
    </location>
</feature>
<dbReference type="PANTHER" id="PTHR43595:SF2">
    <property type="entry name" value="SMALL RIBOSOMAL SUBUNIT PROTEIN MS42"/>
    <property type="match status" value="1"/>
</dbReference>
<feature type="binding site" evidence="6">
    <location>
        <position position="175"/>
    </location>
    <ligand>
        <name>Mn(2+)</name>
        <dbReference type="ChEBI" id="CHEBI:29035"/>
    </ligand>
</feature>
<dbReference type="SUPFAM" id="SSF54719">
    <property type="entry name" value="Fe,Mn superoxide dismutase (SOD), C-terminal domain"/>
    <property type="match status" value="1"/>
</dbReference>
<dbReference type="PANTHER" id="PTHR43595">
    <property type="entry name" value="37S RIBOSOMAL PROTEIN S26, MITOCHONDRIAL"/>
    <property type="match status" value="1"/>
</dbReference>
<dbReference type="AlphaFoldDB" id="D2U371"/>
<evidence type="ECO:0000256" key="4">
    <source>
        <dbReference type="ARBA" id="ARBA00023002"/>
    </source>
</evidence>
<evidence type="ECO:0000259" key="8">
    <source>
        <dbReference type="Pfam" id="PF00081"/>
    </source>
</evidence>
<dbReference type="GO" id="GO:0004784">
    <property type="term" value="F:superoxide dismutase activity"/>
    <property type="evidence" value="ECO:0007669"/>
    <property type="project" value="UniProtKB-EC"/>
</dbReference>
<name>D2U371_9GAMM</name>
<comment type="catalytic activity">
    <reaction evidence="5 7">
        <text>2 superoxide + 2 H(+) = H2O2 + O2</text>
        <dbReference type="Rhea" id="RHEA:20696"/>
        <dbReference type="ChEBI" id="CHEBI:15378"/>
        <dbReference type="ChEBI" id="CHEBI:15379"/>
        <dbReference type="ChEBI" id="CHEBI:16240"/>
        <dbReference type="ChEBI" id="CHEBI:18421"/>
        <dbReference type="EC" id="1.15.1.1"/>
    </reaction>
</comment>
<dbReference type="InterPro" id="IPR001189">
    <property type="entry name" value="Mn/Fe_SOD"/>
</dbReference>
<feature type="binding site" evidence="6">
    <location>
        <position position="171"/>
    </location>
    <ligand>
        <name>Mn(2+)</name>
        <dbReference type="ChEBI" id="CHEBI:29035"/>
    </ligand>
</feature>
<evidence type="ECO:0000256" key="1">
    <source>
        <dbReference type="ARBA" id="ARBA00002170"/>
    </source>
</evidence>
<evidence type="ECO:0000256" key="3">
    <source>
        <dbReference type="ARBA" id="ARBA00022723"/>
    </source>
</evidence>
<comment type="similarity">
    <text evidence="2 7">Belongs to the iron/manganese superoxide dismutase family.</text>
</comment>
<evidence type="ECO:0000256" key="2">
    <source>
        <dbReference type="ARBA" id="ARBA00008714"/>
    </source>
</evidence>
<keyword evidence="3 6" id="KW-0479">Metal-binding</keyword>
<sequence>MQMSYTLPSLPYEYGALEPHFDERTMRIHHTKHHQTYVNNTNDVLKDFPELAKLDIDDLIQNLDKVPVDKRTFLRNNAGGHANHSMFWIGLKIGTELQGELKSAIERDFDSVENFKEIFEKAAATRFGSGWAWLVLKSDGKLAVVSTANQDNPLMGESISGVSGYPILGLDVWEHAYYLKYENRRPEYIKAFWSVVNWDEAAKRFAEKIK</sequence>
<reference evidence="10" key="1">
    <citation type="journal article" date="2010" name="Insect Mol. Biol.">
        <title>The draft genome sequence of Arsenophonus nasoniae, son-killer bacterium of Nasonia vitripennis, reveals genes associated with virulence and symbiosis.</title>
        <authorList>
            <person name="Wilkes T."/>
            <person name="Darby A.C."/>
            <person name="Choi J."/>
            <person name="Colborne J.K."/>
            <person name="Werren J.H."/>
            <person name="Hurst G.D.D."/>
        </authorList>
    </citation>
    <scope>NUCLEOTIDE SEQUENCE</scope>
</reference>
<accession>D2U371</accession>
<dbReference type="EMBL" id="FN545257">
    <property type="protein sequence ID" value="CBA75693.1"/>
    <property type="molecule type" value="Genomic_DNA"/>
</dbReference>
<organism evidence="10">
    <name type="scientific">Arsenophonus nasoniae</name>
    <name type="common">son-killer infecting Nasonia vitripennis</name>
    <dbReference type="NCBI Taxonomy" id="638"/>
    <lineage>
        <taxon>Bacteria</taxon>
        <taxon>Pseudomonadati</taxon>
        <taxon>Pseudomonadota</taxon>
        <taxon>Gammaproteobacteria</taxon>
        <taxon>Enterobacterales</taxon>
        <taxon>Morganellaceae</taxon>
        <taxon>Arsenophonus</taxon>
    </lineage>
</organism>
<dbReference type="Pfam" id="PF02777">
    <property type="entry name" value="Sod_Fe_C"/>
    <property type="match status" value="1"/>
</dbReference>
<dbReference type="PIRSF" id="PIRSF000349">
    <property type="entry name" value="SODismutase"/>
    <property type="match status" value="1"/>
</dbReference>
<dbReference type="InterPro" id="IPR019831">
    <property type="entry name" value="Mn/Fe_SOD_N"/>
</dbReference>
<dbReference type="PRINTS" id="PR01703">
    <property type="entry name" value="MNSODISMTASE"/>
</dbReference>
<protein>
    <recommendedName>
        <fullName evidence="7">Superoxide dismutase</fullName>
        <ecNumber evidence="7">1.15.1.1</ecNumber>
    </recommendedName>
</protein>
<dbReference type="SUPFAM" id="SSF46609">
    <property type="entry name" value="Fe,Mn superoxide dismutase (SOD), N-terminal domain"/>
    <property type="match status" value="1"/>
</dbReference>
<dbReference type="Gene3D" id="3.55.40.20">
    <property type="entry name" value="Iron/manganese superoxide dismutase, C-terminal domain"/>
    <property type="match status" value="1"/>
</dbReference>
<gene>
    <name evidence="10" type="ORF">ARN_30770</name>
</gene>
<dbReference type="InterPro" id="IPR036324">
    <property type="entry name" value="Mn/Fe_SOD_N_sf"/>
</dbReference>
<evidence type="ECO:0000313" key="10">
    <source>
        <dbReference type="EMBL" id="CBA75693.1"/>
    </source>
</evidence>
<comment type="function">
    <text evidence="1">Destroys superoxide anion radicals which are normally produced within the cells and which are toxic to biological systems.</text>
</comment>
<dbReference type="PROSITE" id="PS00088">
    <property type="entry name" value="SOD_MN"/>
    <property type="match status" value="1"/>
</dbReference>
<evidence type="ECO:0000256" key="5">
    <source>
        <dbReference type="ARBA" id="ARBA00049204"/>
    </source>
</evidence>
<proteinExistence type="inferred from homology"/>
<dbReference type="InterPro" id="IPR036314">
    <property type="entry name" value="SOD_C_sf"/>
</dbReference>
<comment type="function">
    <text evidence="7">Destroys radicals which are normally produced within the cells and which are toxic to biological systems.</text>
</comment>
<evidence type="ECO:0000256" key="6">
    <source>
        <dbReference type="PIRSR" id="PIRSR000349-1"/>
    </source>
</evidence>
<feature type="domain" description="Manganese/iron superoxide dismutase C-terminal" evidence="9">
    <location>
        <begin position="98"/>
        <end position="204"/>
    </location>
</feature>